<dbReference type="Proteomes" id="UP000053144">
    <property type="component" value="Chromosome 6"/>
</dbReference>
<gene>
    <name evidence="1" type="ORF">LR48_Vigan06g084200</name>
</gene>
<sequence length="112" mass="12628">MAPRPPTQPADRTTFNNAKLLESMVEALQQQNDVLPKLTPVKVIIAKEKTTYNIQHRSKGNDITTILKKLTTHKPPTPDLENASRTLCTDKNKSTNIRYATLILILPYSPVY</sequence>
<reference evidence="2" key="1">
    <citation type="journal article" date="2015" name="Proc. Natl. Acad. Sci. U.S.A.">
        <title>Genome sequencing of adzuki bean (Vigna angularis) provides insight into high starch and low fat accumulation and domestication.</title>
        <authorList>
            <person name="Yang K."/>
            <person name="Tian Z."/>
            <person name="Chen C."/>
            <person name="Luo L."/>
            <person name="Zhao B."/>
            <person name="Wang Z."/>
            <person name="Yu L."/>
            <person name="Li Y."/>
            <person name="Sun Y."/>
            <person name="Li W."/>
            <person name="Chen Y."/>
            <person name="Li Y."/>
            <person name="Zhang Y."/>
            <person name="Ai D."/>
            <person name="Zhao J."/>
            <person name="Shang C."/>
            <person name="Ma Y."/>
            <person name="Wu B."/>
            <person name="Wang M."/>
            <person name="Gao L."/>
            <person name="Sun D."/>
            <person name="Zhang P."/>
            <person name="Guo F."/>
            <person name="Wang W."/>
            <person name="Li Y."/>
            <person name="Wang J."/>
            <person name="Varshney R.K."/>
            <person name="Wang J."/>
            <person name="Ling H.Q."/>
            <person name="Wan P."/>
        </authorList>
    </citation>
    <scope>NUCLEOTIDE SEQUENCE</scope>
    <source>
        <strain evidence="2">cv. Jingnong 6</strain>
    </source>
</reference>
<protein>
    <submittedName>
        <fullName evidence="1">Uncharacterized protein</fullName>
    </submittedName>
</protein>
<dbReference type="Gramene" id="KOM45536">
    <property type="protein sequence ID" value="KOM45536"/>
    <property type="gene ID" value="LR48_Vigan06g084200"/>
</dbReference>
<proteinExistence type="predicted"/>
<name>A0A0L9US56_PHAAN</name>
<dbReference type="AlphaFoldDB" id="A0A0L9US56"/>
<accession>A0A0L9US56</accession>
<dbReference type="EMBL" id="CM003376">
    <property type="protein sequence ID" value="KOM45536.1"/>
    <property type="molecule type" value="Genomic_DNA"/>
</dbReference>
<evidence type="ECO:0000313" key="1">
    <source>
        <dbReference type="EMBL" id="KOM45536.1"/>
    </source>
</evidence>
<evidence type="ECO:0000313" key="2">
    <source>
        <dbReference type="Proteomes" id="UP000053144"/>
    </source>
</evidence>
<organism evidence="1 2">
    <name type="scientific">Phaseolus angularis</name>
    <name type="common">Azuki bean</name>
    <name type="synonym">Vigna angularis</name>
    <dbReference type="NCBI Taxonomy" id="3914"/>
    <lineage>
        <taxon>Eukaryota</taxon>
        <taxon>Viridiplantae</taxon>
        <taxon>Streptophyta</taxon>
        <taxon>Embryophyta</taxon>
        <taxon>Tracheophyta</taxon>
        <taxon>Spermatophyta</taxon>
        <taxon>Magnoliopsida</taxon>
        <taxon>eudicotyledons</taxon>
        <taxon>Gunneridae</taxon>
        <taxon>Pentapetalae</taxon>
        <taxon>rosids</taxon>
        <taxon>fabids</taxon>
        <taxon>Fabales</taxon>
        <taxon>Fabaceae</taxon>
        <taxon>Papilionoideae</taxon>
        <taxon>50 kb inversion clade</taxon>
        <taxon>NPAAA clade</taxon>
        <taxon>indigoferoid/millettioid clade</taxon>
        <taxon>Phaseoleae</taxon>
        <taxon>Vigna</taxon>
    </lineage>
</organism>